<comment type="subcellular location">
    <subcellularLocation>
        <location evidence="1">Membrane</location>
        <topology evidence="1">Single-pass membrane protein</topology>
    </subcellularLocation>
</comment>
<protein>
    <submittedName>
        <fullName evidence="14">Spermatogenesis-associated protein 31A6-like</fullName>
    </submittedName>
</protein>
<organism evidence="13 14">
    <name type="scientific">Panthera pardus</name>
    <name type="common">Leopard</name>
    <name type="synonym">Felis pardus</name>
    <dbReference type="NCBI Taxonomy" id="9691"/>
    <lineage>
        <taxon>Eukaryota</taxon>
        <taxon>Metazoa</taxon>
        <taxon>Chordata</taxon>
        <taxon>Craniata</taxon>
        <taxon>Vertebrata</taxon>
        <taxon>Euteleostomi</taxon>
        <taxon>Mammalia</taxon>
        <taxon>Eutheria</taxon>
        <taxon>Laurasiatheria</taxon>
        <taxon>Carnivora</taxon>
        <taxon>Feliformia</taxon>
        <taxon>Felidae</taxon>
        <taxon>Pantherinae</taxon>
        <taxon>Panthera</taxon>
    </lineage>
</organism>
<keyword evidence="3" id="KW-0221">Differentiation</keyword>
<feature type="region of interest" description="Disordered" evidence="9">
    <location>
        <begin position="638"/>
        <end position="661"/>
    </location>
</feature>
<feature type="compositionally biased region" description="Basic and acidic residues" evidence="9">
    <location>
        <begin position="1348"/>
        <end position="1359"/>
    </location>
</feature>
<dbReference type="GO" id="GO:0030154">
    <property type="term" value="P:cell differentiation"/>
    <property type="evidence" value="ECO:0007669"/>
    <property type="project" value="UniProtKB-KW"/>
</dbReference>
<dbReference type="KEGG" id="ppad:109260775"/>
<feature type="transmembrane region" description="Helical" evidence="10">
    <location>
        <begin position="21"/>
        <end position="41"/>
    </location>
</feature>
<evidence type="ECO:0000259" key="12">
    <source>
        <dbReference type="Pfam" id="PF15371"/>
    </source>
</evidence>
<feature type="compositionally biased region" description="Low complexity" evidence="9">
    <location>
        <begin position="1365"/>
        <end position="1374"/>
    </location>
</feature>
<comment type="function">
    <text evidence="8">May play a role in spermatogenesis.</text>
</comment>
<evidence type="ECO:0000256" key="5">
    <source>
        <dbReference type="ARBA" id="ARBA00022989"/>
    </source>
</evidence>
<evidence type="ECO:0000256" key="1">
    <source>
        <dbReference type="ARBA" id="ARBA00004167"/>
    </source>
</evidence>
<keyword evidence="13" id="KW-1185">Reference proteome</keyword>
<feature type="region of interest" description="Disordered" evidence="9">
    <location>
        <begin position="1320"/>
        <end position="1374"/>
    </location>
</feature>
<dbReference type="PANTHER" id="PTHR21859">
    <property type="entry name" value="ACROSOME-SPECIFIC PROTEIN"/>
    <property type="match status" value="1"/>
</dbReference>
<dbReference type="Proteomes" id="UP001165780">
    <property type="component" value="Unplaced"/>
</dbReference>
<dbReference type="GeneID" id="109260775"/>
<dbReference type="Pfam" id="PF14650">
    <property type="entry name" value="FAM75"/>
    <property type="match status" value="1"/>
</dbReference>
<feature type="region of interest" description="Disordered" evidence="9">
    <location>
        <begin position="1126"/>
        <end position="1165"/>
    </location>
</feature>
<evidence type="ECO:0000256" key="9">
    <source>
        <dbReference type="SAM" id="MobiDB-lite"/>
    </source>
</evidence>
<feature type="domain" description="SPATA31-like" evidence="12">
    <location>
        <begin position="69"/>
        <end position="151"/>
    </location>
</feature>
<evidence type="ECO:0000313" key="13">
    <source>
        <dbReference type="Proteomes" id="UP001165780"/>
    </source>
</evidence>
<keyword evidence="6 10" id="KW-0472">Membrane</keyword>
<accession>A0A9V1F422</accession>
<feature type="domain" description="SPATA31" evidence="11">
    <location>
        <begin position="401"/>
        <end position="758"/>
    </location>
</feature>
<dbReference type="InterPro" id="IPR039509">
    <property type="entry name" value="SPATA31"/>
</dbReference>
<evidence type="ECO:0000256" key="6">
    <source>
        <dbReference type="ARBA" id="ARBA00023136"/>
    </source>
</evidence>
<feature type="compositionally biased region" description="Basic and acidic residues" evidence="9">
    <location>
        <begin position="1148"/>
        <end position="1165"/>
    </location>
</feature>
<feature type="region of interest" description="Disordered" evidence="9">
    <location>
        <begin position="908"/>
        <end position="977"/>
    </location>
</feature>
<evidence type="ECO:0000256" key="8">
    <source>
        <dbReference type="ARBA" id="ARBA00037695"/>
    </source>
</evidence>
<feature type="compositionally biased region" description="Polar residues" evidence="9">
    <location>
        <begin position="911"/>
        <end position="946"/>
    </location>
</feature>
<dbReference type="InterPro" id="IPR027970">
    <property type="entry name" value="SPATA31-like"/>
</dbReference>
<dbReference type="Pfam" id="PF15371">
    <property type="entry name" value="DUF4599"/>
    <property type="match status" value="1"/>
</dbReference>
<dbReference type="GO" id="GO:0016020">
    <property type="term" value="C:membrane"/>
    <property type="evidence" value="ECO:0007669"/>
    <property type="project" value="UniProtKB-SubCell"/>
</dbReference>
<keyword evidence="4" id="KW-0744">Spermatogenesis</keyword>
<feature type="compositionally biased region" description="Polar residues" evidence="9">
    <location>
        <begin position="1320"/>
        <end position="1333"/>
    </location>
</feature>
<sequence length="1405" mass="156128">MENFFSLRSTGTSWLSSGPTSWVIDAIFAFLCGLGLFLLLLPCFQSNPSLSPAKKYRNIRKHQVELRRRSKSKKKSGALKACRNCLKELEGARSLISLLQSCLGRLPDKGGFHQLLCQDIPGEVCKAVPAGAHQPCREPMDDAAPTMFLLATPVPLTQRPLLLGSMTSSVSVHSHSSLSASSPPEPFLPLNSLLPQPLALSPLPPCPLNSEACPPPLRASSAPQPPDSILTLPQCDSLAFPPSTIPQRSSHTPWSASAVPAISGLGHSSCPISALSWWHTAAKAMCLSTSSNYESQQEHLSHHSPEASFWGNPTNRQVGVASPSLLSSDNQKLLEIQVTKRVKVKIWKEKEKDESYPKQMSPDYHLNSLGNMLKSLSPEQNTSLQHFWSTKGKPEQLPCHQKLSYPKVLGHHLQQKYNQLFWGLPSLHSESLVATAWISEGSSVPQSSSFLFNGISSACPTQMQGKLSPLLSQSQPPSQLEFQSQPLVSSVPQFQPPSLAQILTQDHRQSSLPILSPSPPQIEACEVSCPIAQDKSQFLIPPEIQHPEWPLLQKQLESGWALSSVIKRSQEVFSVFTSNLPEDSWAVSLLPENFPISAELRKQLEQHLQKWLIEHRWELPRKIQESLELRQLQGELPGRCQAKGKRGPSRPSACAGKSNKDTQKVEFQLSQSMGKGLGYILGKVPKDLSRDSESSLMGFQEVSSEESECDLGLSMSDSGSDLLKSLDKNLENILKDHLGRKLGKISGSLIPVSVHKSWLAVNHAFLKSNTHKEIRNLGILKCWGPYVNTSHRVSFLNPDIQEVLEAHIIRFWVRHRWGLPLKALKPIKLFKLKKVQPLPILQFAFNPSATCVSETASIIKFAEYLRRRPSQACLGKKVVAEESGLTLERPLLAPSPMYGEIQRALIRTPSDDNQGSSKASLTGQDSRPPSQSFTLNLMGRTPQSDSAEWAEKSSLELSPSSAMAGNEPREESEDWASQDPCHRVAMLKMNLGPQYLRSEKAREAGEAKPPTLQPRPILGTNVLTKPQTINAHMGGLDTSKKLSRMSAIQDPGESCLNTEVSEFESKLKIKPESQSQDCPTHVIFAVDNLASQAPQCYPQTVPTGDKIASQMLYGLMANQKSCLRQQDPMNSGLQDSRKSQSKMTASTYKREDCRRPNSGKNKERFEELRTSQAESMSHLSSVRGIVDSVRNRCIQFLPEKKQGPPENLFRKRMRHFFQWIFPNRKVKGQNTMQKCKPIIASAESQGPVKSRSIMANETSEAQALMTAVGQILEEKMAIHHGLHGTKLNEHKQELQAPVCGCFCYHRVPFYPEHGRMSYTAHNHQDTSNGQSSSFKERQVKHRQSLKSVRFEDEQLDPRHLPSLPPKKTLSPVSPCQYRPRMPGAPGYHQHCPRHCLLQASLFGRS</sequence>
<evidence type="ECO:0000256" key="2">
    <source>
        <dbReference type="ARBA" id="ARBA00022692"/>
    </source>
</evidence>
<dbReference type="GO" id="GO:0007283">
    <property type="term" value="P:spermatogenesis"/>
    <property type="evidence" value="ECO:0007669"/>
    <property type="project" value="UniProtKB-KW"/>
</dbReference>
<name>A0A9V1F422_PANPR</name>
<evidence type="ECO:0000259" key="11">
    <source>
        <dbReference type="Pfam" id="PF14650"/>
    </source>
</evidence>
<keyword evidence="5 10" id="KW-1133">Transmembrane helix</keyword>
<evidence type="ECO:0000256" key="7">
    <source>
        <dbReference type="ARBA" id="ARBA00035009"/>
    </source>
</evidence>
<evidence type="ECO:0000256" key="4">
    <source>
        <dbReference type="ARBA" id="ARBA00022871"/>
    </source>
</evidence>
<dbReference type="PANTHER" id="PTHR21859:SF55">
    <property type="entry name" value="SPERMATOGENESIS-ASSOCIATED PROTEIN 31A1-RELATED"/>
    <property type="match status" value="1"/>
</dbReference>
<evidence type="ECO:0000256" key="10">
    <source>
        <dbReference type="SAM" id="Phobius"/>
    </source>
</evidence>
<reference evidence="14" key="1">
    <citation type="submission" date="2025-08" db="UniProtKB">
        <authorList>
            <consortium name="RefSeq"/>
        </authorList>
    </citation>
    <scope>IDENTIFICATION</scope>
    <source>
        <tissue evidence="14">Whole blood</tissue>
    </source>
</reference>
<proteinExistence type="inferred from homology"/>
<evidence type="ECO:0000256" key="3">
    <source>
        <dbReference type="ARBA" id="ARBA00022782"/>
    </source>
</evidence>
<evidence type="ECO:0000313" key="14">
    <source>
        <dbReference type="RefSeq" id="XP_019294768.2"/>
    </source>
</evidence>
<gene>
    <name evidence="14" type="primary">LOC109260775</name>
</gene>
<keyword evidence="2 10" id="KW-0812">Transmembrane</keyword>
<comment type="similarity">
    <text evidence="7">Belongs to the SPATA31 family.</text>
</comment>
<dbReference type="RefSeq" id="XP_019294768.2">
    <property type="nucleotide sequence ID" value="XM_019439223.2"/>
</dbReference>